<evidence type="ECO:0000256" key="5">
    <source>
        <dbReference type="SAM" id="MobiDB-lite"/>
    </source>
</evidence>
<proteinExistence type="predicted"/>
<protein>
    <recommendedName>
        <fullName evidence="6">BED-type domain-containing protein</fullName>
    </recommendedName>
</protein>
<keyword evidence="3" id="KW-0862">Zinc</keyword>
<name>A0AAD8HEE9_9APIA</name>
<keyword evidence="2 4" id="KW-0863">Zinc-finger</keyword>
<keyword evidence="1" id="KW-0479">Metal-binding</keyword>
<evidence type="ECO:0000256" key="4">
    <source>
        <dbReference type="PROSITE-ProRule" id="PRU00027"/>
    </source>
</evidence>
<dbReference type="GO" id="GO:0005634">
    <property type="term" value="C:nucleus"/>
    <property type="evidence" value="ECO:0007669"/>
    <property type="project" value="TreeGrafter"/>
</dbReference>
<accession>A0AAD8HEE9</accession>
<dbReference type="Proteomes" id="UP001237642">
    <property type="component" value="Unassembled WGS sequence"/>
</dbReference>
<dbReference type="InterPro" id="IPR036236">
    <property type="entry name" value="Znf_C2H2_sf"/>
</dbReference>
<reference evidence="7" key="1">
    <citation type="submission" date="2023-02" db="EMBL/GenBank/DDBJ databases">
        <title>Genome of toxic invasive species Heracleum sosnowskyi carries increased number of genes despite the absence of recent whole-genome duplications.</title>
        <authorList>
            <person name="Schelkunov M."/>
            <person name="Shtratnikova V."/>
            <person name="Makarenko M."/>
            <person name="Klepikova A."/>
            <person name="Omelchenko D."/>
            <person name="Novikova G."/>
            <person name="Obukhova E."/>
            <person name="Bogdanov V."/>
            <person name="Penin A."/>
            <person name="Logacheva M."/>
        </authorList>
    </citation>
    <scope>NUCLEOTIDE SEQUENCE</scope>
    <source>
        <strain evidence="7">Hsosn_3</strain>
        <tissue evidence="7">Leaf</tissue>
    </source>
</reference>
<dbReference type="GO" id="GO:0006357">
    <property type="term" value="P:regulation of transcription by RNA polymerase II"/>
    <property type="evidence" value="ECO:0007669"/>
    <property type="project" value="TreeGrafter"/>
</dbReference>
<evidence type="ECO:0000313" key="7">
    <source>
        <dbReference type="EMBL" id="KAK1365063.1"/>
    </source>
</evidence>
<evidence type="ECO:0000256" key="1">
    <source>
        <dbReference type="ARBA" id="ARBA00022723"/>
    </source>
</evidence>
<dbReference type="GO" id="GO:1990837">
    <property type="term" value="F:sequence-specific double-stranded DNA binding"/>
    <property type="evidence" value="ECO:0007669"/>
    <property type="project" value="TreeGrafter"/>
</dbReference>
<sequence>MEIEDPPEDINTNFPKSSKKRKTMKPRSDVWQYFEKFTNDLGEVRGRCLHCNKDYTAEPRNRTSGLINHMKSCKVYNTDSVQTQISFKPSKEGDYALGVWKFDARIARNALAKMIVLDELPFKFVDGEGFKEFIAAVCPKFHISSRWTIARDCYDHKGKAIAMLIEKCMRE</sequence>
<dbReference type="AlphaFoldDB" id="A0AAD8HEE9"/>
<gene>
    <name evidence="7" type="ORF">POM88_040624</name>
</gene>
<keyword evidence="8" id="KW-1185">Reference proteome</keyword>
<evidence type="ECO:0000256" key="2">
    <source>
        <dbReference type="ARBA" id="ARBA00022771"/>
    </source>
</evidence>
<evidence type="ECO:0000256" key="3">
    <source>
        <dbReference type="ARBA" id="ARBA00022833"/>
    </source>
</evidence>
<evidence type="ECO:0000313" key="8">
    <source>
        <dbReference type="Proteomes" id="UP001237642"/>
    </source>
</evidence>
<dbReference type="InterPro" id="IPR053031">
    <property type="entry name" value="Cuticle_assoc_protein"/>
</dbReference>
<dbReference type="GO" id="GO:0008270">
    <property type="term" value="F:zinc ion binding"/>
    <property type="evidence" value="ECO:0007669"/>
    <property type="project" value="UniProtKB-KW"/>
</dbReference>
<dbReference type="PANTHER" id="PTHR34396:SF27">
    <property type="entry name" value="OS08G0208700 PROTEIN"/>
    <property type="match status" value="1"/>
</dbReference>
<dbReference type="EMBL" id="JAUIZM010000009">
    <property type="protein sequence ID" value="KAK1365063.1"/>
    <property type="molecule type" value="Genomic_DNA"/>
</dbReference>
<feature type="region of interest" description="Disordered" evidence="5">
    <location>
        <begin position="1"/>
        <end position="23"/>
    </location>
</feature>
<organism evidence="7 8">
    <name type="scientific">Heracleum sosnowskyi</name>
    <dbReference type="NCBI Taxonomy" id="360622"/>
    <lineage>
        <taxon>Eukaryota</taxon>
        <taxon>Viridiplantae</taxon>
        <taxon>Streptophyta</taxon>
        <taxon>Embryophyta</taxon>
        <taxon>Tracheophyta</taxon>
        <taxon>Spermatophyta</taxon>
        <taxon>Magnoliopsida</taxon>
        <taxon>eudicotyledons</taxon>
        <taxon>Gunneridae</taxon>
        <taxon>Pentapetalae</taxon>
        <taxon>asterids</taxon>
        <taxon>campanulids</taxon>
        <taxon>Apiales</taxon>
        <taxon>Apiaceae</taxon>
        <taxon>Apioideae</taxon>
        <taxon>apioid superclade</taxon>
        <taxon>Tordylieae</taxon>
        <taxon>Tordyliinae</taxon>
        <taxon>Heracleum</taxon>
    </lineage>
</organism>
<dbReference type="SMART" id="SM00614">
    <property type="entry name" value="ZnF_BED"/>
    <property type="match status" value="1"/>
</dbReference>
<dbReference type="PROSITE" id="PS50808">
    <property type="entry name" value="ZF_BED"/>
    <property type="match status" value="1"/>
</dbReference>
<reference evidence="7" key="2">
    <citation type="submission" date="2023-05" db="EMBL/GenBank/DDBJ databases">
        <authorList>
            <person name="Schelkunov M.I."/>
        </authorList>
    </citation>
    <scope>NUCLEOTIDE SEQUENCE</scope>
    <source>
        <strain evidence="7">Hsosn_3</strain>
        <tissue evidence="7">Leaf</tissue>
    </source>
</reference>
<dbReference type="Pfam" id="PF02892">
    <property type="entry name" value="zf-BED"/>
    <property type="match status" value="1"/>
</dbReference>
<comment type="caution">
    <text evidence="7">The sequence shown here is derived from an EMBL/GenBank/DDBJ whole genome shotgun (WGS) entry which is preliminary data.</text>
</comment>
<dbReference type="PANTHER" id="PTHR34396">
    <property type="entry name" value="OS03G0264950 PROTEIN-RELATED"/>
    <property type="match status" value="1"/>
</dbReference>
<dbReference type="SUPFAM" id="SSF57667">
    <property type="entry name" value="beta-beta-alpha zinc fingers"/>
    <property type="match status" value="1"/>
</dbReference>
<evidence type="ECO:0000259" key="6">
    <source>
        <dbReference type="PROSITE" id="PS50808"/>
    </source>
</evidence>
<dbReference type="SUPFAM" id="SSF140996">
    <property type="entry name" value="Hermes dimerisation domain"/>
    <property type="match status" value="1"/>
</dbReference>
<feature type="domain" description="BED-type" evidence="6">
    <location>
        <begin position="25"/>
        <end position="80"/>
    </location>
</feature>
<dbReference type="InterPro" id="IPR003656">
    <property type="entry name" value="Znf_BED"/>
</dbReference>